<protein>
    <submittedName>
        <fullName evidence="1">Uncharacterized protein</fullName>
    </submittedName>
</protein>
<proteinExistence type="predicted"/>
<dbReference type="EMBL" id="JWSZ01000001">
    <property type="protein sequence ID" value="KIC59957.1"/>
    <property type="molecule type" value="Genomic_DNA"/>
</dbReference>
<evidence type="ECO:0000313" key="1">
    <source>
        <dbReference type="EMBL" id="KIC59957.1"/>
    </source>
</evidence>
<evidence type="ECO:0000313" key="2">
    <source>
        <dbReference type="Proteomes" id="UP000031202"/>
    </source>
</evidence>
<accession>A0A0B4CU32</accession>
<comment type="caution">
    <text evidence="1">The sequence shown here is derived from an EMBL/GenBank/DDBJ whole genome shotgun (WGS) entry which is preliminary data.</text>
</comment>
<name>A0A0B4CU32_9MICO</name>
<dbReference type="AlphaFoldDB" id="A0A0B4CU32"/>
<organism evidence="1 2">
    <name type="scientific">Microbacterium hominis</name>
    <dbReference type="NCBI Taxonomy" id="162426"/>
    <lineage>
        <taxon>Bacteria</taxon>
        <taxon>Bacillati</taxon>
        <taxon>Actinomycetota</taxon>
        <taxon>Actinomycetes</taxon>
        <taxon>Micrococcales</taxon>
        <taxon>Microbacteriaceae</taxon>
        <taxon>Microbacterium</taxon>
    </lineage>
</organism>
<dbReference type="Proteomes" id="UP000031202">
    <property type="component" value="Unassembled WGS sequence"/>
</dbReference>
<reference evidence="1 2" key="1">
    <citation type="submission" date="2014-12" db="EMBL/GenBank/DDBJ databases">
        <title>Genome sequencing of Microbacterium hominis TPW29.</title>
        <authorList>
            <person name="Tan P.W."/>
            <person name="Chan K.-G."/>
        </authorList>
    </citation>
    <scope>NUCLEOTIDE SEQUENCE [LARGE SCALE GENOMIC DNA]</scope>
    <source>
        <strain evidence="1 2">TPW29</strain>
    </source>
</reference>
<sequence length="61" mass="6686">MSAAMTKVTQVGGRVRLALKNNESLTVTVVAWDDAGIAFTFQEQKSFVPWSHVSFLTALND</sequence>
<gene>
    <name evidence="1" type="ORF">RM52_00615</name>
</gene>